<dbReference type="Pfam" id="PF12802">
    <property type="entry name" value="MarR_2"/>
    <property type="match status" value="1"/>
</dbReference>
<dbReference type="Pfam" id="PF00480">
    <property type="entry name" value="ROK"/>
    <property type="match status" value="1"/>
</dbReference>
<evidence type="ECO:0000259" key="2">
    <source>
        <dbReference type="Pfam" id="PF12802"/>
    </source>
</evidence>
<feature type="non-terminal residue" evidence="3">
    <location>
        <position position="403"/>
    </location>
</feature>
<dbReference type="SUPFAM" id="SSF46785">
    <property type="entry name" value="Winged helix' DNA-binding domain"/>
    <property type="match status" value="1"/>
</dbReference>
<dbReference type="InterPro" id="IPR043129">
    <property type="entry name" value="ATPase_NBD"/>
</dbReference>
<dbReference type="Gene3D" id="1.10.10.10">
    <property type="entry name" value="Winged helix-like DNA-binding domain superfamily/Winged helix DNA-binding domain"/>
    <property type="match status" value="1"/>
</dbReference>
<dbReference type="InterPro" id="IPR000835">
    <property type="entry name" value="HTH_MarR-typ"/>
</dbReference>
<evidence type="ECO:0000256" key="1">
    <source>
        <dbReference type="ARBA" id="ARBA00006479"/>
    </source>
</evidence>
<comment type="similarity">
    <text evidence="1">Belongs to the ROK (NagC/XylR) family.</text>
</comment>
<dbReference type="SUPFAM" id="SSF53067">
    <property type="entry name" value="Actin-like ATPase domain"/>
    <property type="match status" value="1"/>
</dbReference>
<dbReference type="Gene3D" id="3.30.420.40">
    <property type="match status" value="2"/>
</dbReference>
<sequence length="403" mass="43522">MDRQLAKATRQHTREHNSSLVLRTIYDNNEISRAELARLTKLTRTTVSDVVTSLIERGLVVEVGPGTSTGGRTPMLLSVLDDARHLIGVHLRSNDLCGATINLRGGIRRRVQRTIPSGDSERVLPLICDLIDELIASATSPLLGIGVSTPGLIDMTAGIVRRAVNFGWQDLPLREILRARYQLPVYLGNDAHMAALAEYTFGASQNRQNLVVIRAGQGIGAGIILNGRLYHGHDYGAGEIGHIVVAENGIRCKCGNFGCLETVAGTGQIVRRAQQIAAEHPESALHRYAPDIARLDLDAVVRACADGDEAVRKLVAEVGRYLGAVLAGLVGILNVERIVISGQVARFGEPLREAAVAEMARRALPTLVQRTEVAVVEESPDAVLLGISALLLNYELVLQRHLV</sequence>
<feature type="domain" description="HTH marR-type" evidence="2">
    <location>
        <begin position="19"/>
        <end position="62"/>
    </location>
</feature>
<gene>
    <name evidence="3" type="ORF">DIU77_18345</name>
</gene>
<comment type="caution">
    <text evidence="3">The sequence shown here is derived from an EMBL/GenBank/DDBJ whole genome shotgun (WGS) entry which is preliminary data.</text>
</comment>
<name>A0A2W4J958_9PSEU</name>
<dbReference type="InterPro" id="IPR036390">
    <property type="entry name" value="WH_DNA-bd_sf"/>
</dbReference>
<dbReference type="InterPro" id="IPR036388">
    <property type="entry name" value="WH-like_DNA-bd_sf"/>
</dbReference>
<evidence type="ECO:0000313" key="3">
    <source>
        <dbReference type="EMBL" id="PZM90087.1"/>
    </source>
</evidence>
<dbReference type="CDD" id="cd24076">
    <property type="entry name" value="ASKHA_ATPase_ROK_BsXylR-like"/>
    <property type="match status" value="1"/>
</dbReference>
<dbReference type="EMBL" id="QGUI01000897">
    <property type="protein sequence ID" value="PZM90087.1"/>
    <property type="molecule type" value="Genomic_DNA"/>
</dbReference>
<reference evidence="3" key="1">
    <citation type="submission" date="2018-05" db="EMBL/GenBank/DDBJ databases">
        <authorList>
            <person name="Lanie J.A."/>
            <person name="Ng W.-L."/>
            <person name="Kazmierczak K.M."/>
            <person name="Andrzejewski T.M."/>
            <person name="Davidsen T.M."/>
            <person name="Wayne K.J."/>
            <person name="Tettelin H."/>
            <person name="Glass J.I."/>
            <person name="Rusch D."/>
            <person name="Podicherti R."/>
            <person name="Tsui H.-C.T."/>
            <person name="Winkler M.E."/>
        </authorList>
    </citation>
    <scope>NUCLEOTIDE SEQUENCE</scope>
    <source>
        <strain evidence="3">ZC4RG45</strain>
    </source>
</reference>
<dbReference type="AlphaFoldDB" id="A0A2W4J958"/>
<dbReference type="PANTHER" id="PTHR18964:SF149">
    <property type="entry name" value="BIFUNCTIONAL UDP-N-ACETYLGLUCOSAMINE 2-EPIMERASE_N-ACETYLMANNOSAMINE KINASE"/>
    <property type="match status" value="1"/>
</dbReference>
<dbReference type="GO" id="GO:0003700">
    <property type="term" value="F:DNA-binding transcription factor activity"/>
    <property type="evidence" value="ECO:0007669"/>
    <property type="project" value="InterPro"/>
</dbReference>
<accession>A0A2W4J958</accession>
<proteinExistence type="inferred from homology"/>
<organism evidence="3">
    <name type="scientific">Thermocrispum agreste</name>
    <dbReference type="NCBI Taxonomy" id="37925"/>
    <lineage>
        <taxon>Bacteria</taxon>
        <taxon>Bacillati</taxon>
        <taxon>Actinomycetota</taxon>
        <taxon>Actinomycetes</taxon>
        <taxon>Pseudonocardiales</taxon>
        <taxon>Pseudonocardiaceae</taxon>
        <taxon>Thermocrispum</taxon>
    </lineage>
</organism>
<dbReference type="InterPro" id="IPR000600">
    <property type="entry name" value="ROK"/>
</dbReference>
<dbReference type="PANTHER" id="PTHR18964">
    <property type="entry name" value="ROK (REPRESSOR, ORF, KINASE) FAMILY"/>
    <property type="match status" value="1"/>
</dbReference>
<protein>
    <submittedName>
        <fullName evidence="3">ROK family transcriptional regulator</fullName>
    </submittedName>
</protein>